<evidence type="ECO:0000313" key="8">
    <source>
        <dbReference type="EMBL" id="RRB13489.1"/>
    </source>
</evidence>
<gene>
    <name evidence="8" type="ORF">EHT87_14555</name>
</gene>
<evidence type="ECO:0000259" key="7">
    <source>
        <dbReference type="Pfam" id="PF14322"/>
    </source>
</evidence>
<feature type="domain" description="RagB/SusD" evidence="6">
    <location>
        <begin position="356"/>
        <end position="440"/>
    </location>
</feature>
<keyword evidence="4" id="KW-0472">Membrane</keyword>
<dbReference type="PROSITE" id="PS51257">
    <property type="entry name" value="PROKAR_LIPOPROTEIN"/>
    <property type="match status" value="1"/>
</dbReference>
<sequence length="465" mass="50636">MKKTIISFSLALAIGLTACDSKLDLEPRQSVDAATALSSAQDIESALIGAYGIFSGTGGGLADGELYGTNLLLLPDLLAPDNYVAWRGTFASYREVVNRQMLATNAEAQRTWITAYQVINVANNILGALDKVQNADQKAAIEGEARFLRGIMYFELVRLYALPWGATAANDQAGVPLILRATLTQEQAAETKARNTVAQVYTQVIDDLTKASTLMPEENDLRATKFSALAFLSRVYLQQSDYAKALAAANQVIASGNYQLNPTVTSVFRNRNTAESIFEIQENTQNNPGTSNDGLTTLYASIPAGGSAVGRGDIQILNTFVESYDPKDTRRTDLFYIGVKGAGTRYYTGKWADFYANIPVIRFSEMLLTRAECNLRLSSATGAKPADDLNAVRTRAGVAPIAALTLVDVLKERQQELAFEGVRLHDIKRTKGKTGDLNWNDPKLVLPIPKREIDANSLLVQNQGY</sequence>
<keyword evidence="5" id="KW-0998">Cell outer membrane</keyword>
<comment type="caution">
    <text evidence="8">The sequence shown here is derived from an EMBL/GenBank/DDBJ whole genome shotgun (WGS) entry which is preliminary data.</text>
</comment>
<dbReference type="Gene3D" id="1.25.40.390">
    <property type="match status" value="1"/>
</dbReference>
<evidence type="ECO:0000256" key="2">
    <source>
        <dbReference type="ARBA" id="ARBA00006275"/>
    </source>
</evidence>
<name>A0A3P1CJQ5_9BACT</name>
<evidence type="ECO:0000313" key="9">
    <source>
        <dbReference type="Proteomes" id="UP000274271"/>
    </source>
</evidence>
<comment type="similarity">
    <text evidence="2">Belongs to the SusD family.</text>
</comment>
<dbReference type="Pfam" id="PF14322">
    <property type="entry name" value="SusD-like_3"/>
    <property type="match status" value="1"/>
</dbReference>
<comment type="subcellular location">
    <subcellularLocation>
        <location evidence="1">Cell outer membrane</location>
    </subcellularLocation>
</comment>
<dbReference type="SUPFAM" id="SSF48452">
    <property type="entry name" value="TPR-like"/>
    <property type="match status" value="1"/>
</dbReference>
<dbReference type="Pfam" id="PF07980">
    <property type="entry name" value="SusD_RagB"/>
    <property type="match status" value="1"/>
</dbReference>
<dbReference type="InterPro" id="IPR011990">
    <property type="entry name" value="TPR-like_helical_dom_sf"/>
</dbReference>
<accession>A0A3P1CJQ5</accession>
<reference evidence="8 9" key="1">
    <citation type="submission" date="2018-11" db="EMBL/GenBank/DDBJ databases">
        <authorList>
            <person name="Zhou Z."/>
            <person name="Wang G."/>
        </authorList>
    </citation>
    <scope>NUCLEOTIDE SEQUENCE [LARGE SCALE GENOMIC DNA]</scope>
    <source>
        <strain evidence="8 9">KCTC42998</strain>
    </source>
</reference>
<evidence type="ECO:0000256" key="1">
    <source>
        <dbReference type="ARBA" id="ARBA00004442"/>
    </source>
</evidence>
<evidence type="ECO:0000256" key="5">
    <source>
        <dbReference type="ARBA" id="ARBA00023237"/>
    </source>
</evidence>
<dbReference type="InterPro" id="IPR033985">
    <property type="entry name" value="SusD-like_N"/>
</dbReference>
<dbReference type="AlphaFoldDB" id="A0A3P1CJQ5"/>
<dbReference type="InterPro" id="IPR012944">
    <property type="entry name" value="SusD_RagB_dom"/>
</dbReference>
<dbReference type="RefSeq" id="WP_124907387.1">
    <property type="nucleotide sequence ID" value="NZ_RQJP01000003.1"/>
</dbReference>
<keyword evidence="9" id="KW-1185">Reference proteome</keyword>
<organism evidence="8 9">
    <name type="scientific">Larkinella knui</name>
    <dbReference type="NCBI Taxonomy" id="2025310"/>
    <lineage>
        <taxon>Bacteria</taxon>
        <taxon>Pseudomonadati</taxon>
        <taxon>Bacteroidota</taxon>
        <taxon>Cytophagia</taxon>
        <taxon>Cytophagales</taxon>
        <taxon>Spirosomataceae</taxon>
        <taxon>Larkinella</taxon>
    </lineage>
</organism>
<evidence type="ECO:0000256" key="4">
    <source>
        <dbReference type="ARBA" id="ARBA00023136"/>
    </source>
</evidence>
<dbReference type="Proteomes" id="UP000274271">
    <property type="component" value="Unassembled WGS sequence"/>
</dbReference>
<protein>
    <submittedName>
        <fullName evidence="8">RagB/SusD family nutrient uptake outer membrane protein</fullName>
    </submittedName>
</protein>
<dbReference type="GO" id="GO:0009279">
    <property type="term" value="C:cell outer membrane"/>
    <property type="evidence" value="ECO:0007669"/>
    <property type="project" value="UniProtKB-SubCell"/>
</dbReference>
<dbReference type="EMBL" id="RQJP01000003">
    <property type="protein sequence ID" value="RRB13489.1"/>
    <property type="molecule type" value="Genomic_DNA"/>
</dbReference>
<evidence type="ECO:0000256" key="3">
    <source>
        <dbReference type="ARBA" id="ARBA00022729"/>
    </source>
</evidence>
<feature type="domain" description="SusD-like N-terminal" evidence="7">
    <location>
        <begin position="97"/>
        <end position="237"/>
    </location>
</feature>
<keyword evidence="3" id="KW-0732">Signal</keyword>
<dbReference type="CDD" id="cd08977">
    <property type="entry name" value="SusD"/>
    <property type="match status" value="1"/>
</dbReference>
<dbReference type="OrthoDB" id="630434at2"/>
<evidence type="ECO:0000259" key="6">
    <source>
        <dbReference type="Pfam" id="PF07980"/>
    </source>
</evidence>
<proteinExistence type="inferred from homology"/>